<dbReference type="GO" id="GO:0008320">
    <property type="term" value="F:protein transmembrane transporter activity"/>
    <property type="evidence" value="ECO:0007669"/>
    <property type="project" value="UniProtKB-UniRule"/>
</dbReference>
<feature type="compositionally biased region" description="Basic and acidic residues" evidence="10">
    <location>
        <begin position="139"/>
        <end position="157"/>
    </location>
</feature>
<name>Q48AI1_COLP3</name>
<dbReference type="PANTHER" id="PTHR33162:SF1">
    <property type="entry name" value="SEC-INDEPENDENT PROTEIN TRANSLOCASE PROTEIN TATA, CHLOROPLASTIC"/>
    <property type="match status" value="1"/>
</dbReference>
<reference evidence="12" key="1">
    <citation type="journal article" date="2005" name="Proc. Natl. Acad. Sci. U.S.A.">
        <title>The psychrophilic lifestyle as revealed by the genome sequence of Colwellia psychrerythraea 34H through genomic and proteomic analyses.</title>
        <authorList>
            <person name="Methe B.A."/>
            <person name="Nelson K.E."/>
            <person name="Deming J.W."/>
            <person name="Momen B."/>
            <person name="Melamud E."/>
            <person name="Zhang X."/>
            <person name="Moult J."/>
            <person name="Madupu R."/>
            <person name="Nelson W.C."/>
            <person name="Dodson R.J."/>
            <person name="Brinkac L.M."/>
            <person name="Daugherty S.C."/>
            <person name="Durkin A.S."/>
            <person name="DeBoy R.T."/>
            <person name="Kolonay J.F."/>
            <person name="Sullivan S.A."/>
            <person name="Zhou L."/>
            <person name="Davidsen T.M."/>
            <person name="Wu M."/>
            <person name="Huston A.L."/>
            <person name="Lewis M."/>
            <person name="Weaver B."/>
            <person name="Weidman J.F."/>
            <person name="Khouri H."/>
            <person name="Utterback T.R."/>
            <person name="Feldblyum T.V."/>
            <person name="Fraser C.M."/>
        </authorList>
    </citation>
    <scope>NUCLEOTIDE SEQUENCE [LARGE SCALE GENOMIC DNA]</scope>
    <source>
        <strain evidence="12">34H</strain>
    </source>
</reference>
<evidence type="ECO:0000256" key="9">
    <source>
        <dbReference type="HAMAP-Rule" id="MF_00237"/>
    </source>
</evidence>
<evidence type="ECO:0000256" key="10">
    <source>
        <dbReference type="SAM" id="MobiDB-lite"/>
    </source>
</evidence>
<sequence>MFDVGFWELILIAIMGLVILGPERLPVAIRTLRGWISGARKFSDTVKSELTEELRIHELHANLKKAEESNLENLSPEVAASLKSLQEAADSVAEPFKKVDRQPLESMIASSLASAPQAKVEPEMAQDSEEPKISSAPIENEKKPDQLVNPESDKPQP</sequence>
<keyword evidence="2 9" id="KW-0813">Transport</keyword>
<dbReference type="HAMAP" id="MF_00237">
    <property type="entry name" value="TatB"/>
    <property type="match status" value="1"/>
</dbReference>
<comment type="subcellular location">
    <subcellularLocation>
        <location evidence="9">Cell inner membrane</location>
        <topology evidence="9">Single-pass membrane protein</topology>
    </subcellularLocation>
    <subcellularLocation>
        <location evidence="1">Membrane</location>
        <topology evidence="1">Single-pass membrane protein</topology>
    </subcellularLocation>
</comment>
<evidence type="ECO:0000313" key="13">
    <source>
        <dbReference type="Proteomes" id="UP000000547"/>
    </source>
</evidence>
<evidence type="ECO:0000256" key="3">
    <source>
        <dbReference type="ARBA" id="ARBA00022475"/>
    </source>
</evidence>
<dbReference type="Proteomes" id="UP000000547">
    <property type="component" value="Chromosome"/>
</dbReference>
<evidence type="ECO:0000313" key="12">
    <source>
        <dbReference type="EMBL" id="AAZ24647.1"/>
    </source>
</evidence>
<feature type="transmembrane region" description="Helical" evidence="11">
    <location>
        <begin position="6"/>
        <end position="25"/>
    </location>
</feature>
<evidence type="ECO:0000256" key="8">
    <source>
        <dbReference type="ARBA" id="ARBA00023136"/>
    </source>
</evidence>
<feature type="region of interest" description="Disordered" evidence="10">
    <location>
        <begin position="107"/>
        <end position="157"/>
    </location>
</feature>
<comment type="subunit">
    <text evidence="9">The Tat system comprises two distinct complexes: a TatABC complex, containing multiple copies of TatA, TatB and TatC subunits, and a separate TatA complex, containing only TatA subunits. Substrates initially bind to the TatABC complex, which probably triggers association of the separate TatA complex to form the active translocon.</text>
</comment>
<keyword evidence="6 9" id="KW-1133">Transmembrane helix</keyword>
<evidence type="ECO:0000256" key="11">
    <source>
        <dbReference type="SAM" id="Phobius"/>
    </source>
</evidence>
<dbReference type="RefSeq" id="WP_011041039.1">
    <property type="nucleotide sequence ID" value="NC_003910.7"/>
</dbReference>
<keyword evidence="7 9" id="KW-0811">Translocation</keyword>
<keyword evidence="8 9" id="KW-0472">Membrane</keyword>
<evidence type="ECO:0000256" key="4">
    <source>
        <dbReference type="ARBA" id="ARBA00022692"/>
    </source>
</evidence>
<evidence type="ECO:0000256" key="2">
    <source>
        <dbReference type="ARBA" id="ARBA00022448"/>
    </source>
</evidence>
<keyword evidence="5 9" id="KW-0653">Protein transport</keyword>
<dbReference type="DNASU" id="3518963"/>
<organism evidence="12 13">
    <name type="scientific">Colwellia psychrerythraea (strain 34H / ATCC BAA-681)</name>
    <name type="common">Vibrio psychroerythus</name>
    <dbReference type="NCBI Taxonomy" id="167879"/>
    <lineage>
        <taxon>Bacteria</taxon>
        <taxon>Pseudomonadati</taxon>
        <taxon>Pseudomonadota</taxon>
        <taxon>Gammaproteobacteria</taxon>
        <taxon>Alteromonadales</taxon>
        <taxon>Colwelliaceae</taxon>
        <taxon>Colwellia</taxon>
    </lineage>
</organism>
<keyword evidence="9" id="KW-0997">Cell inner membrane</keyword>
<dbReference type="GO" id="GO:0033281">
    <property type="term" value="C:TAT protein transport complex"/>
    <property type="evidence" value="ECO:0007669"/>
    <property type="project" value="UniProtKB-UniRule"/>
</dbReference>
<dbReference type="GO" id="GO:0043953">
    <property type="term" value="P:protein transport by the Tat complex"/>
    <property type="evidence" value="ECO:0007669"/>
    <property type="project" value="UniProtKB-UniRule"/>
</dbReference>
<keyword evidence="4 9" id="KW-0812">Transmembrane</keyword>
<dbReference type="PRINTS" id="PR01506">
    <property type="entry name" value="TATBPROTEIN"/>
</dbReference>
<dbReference type="KEGG" id="cps:CPS_0164"/>
<evidence type="ECO:0000256" key="7">
    <source>
        <dbReference type="ARBA" id="ARBA00023010"/>
    </source>
</evidence>
<dbReference type="AlphaFoldDB" id="Q48AI1"/>
<dbReference type="Gene3D" id="1.20.5.3310">
    <property type="match status" value="1"/>
</dbReference>
<dbReference type="STRING" id="167879.CPS_0164"/>
<evidence type="ECO:0000256" key="1">
    <source>
        <dbReference type="ARBA" id="ARBA00004167"/>
    </source>
</evidence>
<dbReference type="Pfam" id="PF02416">
    <property type="entry name" value="TatA_B_E"/>
    <property type="match status" value="1"/>
</dbReference>
<evidence type="ECO:0000256" key="5">
    <source>
        <dbReference type="ARBA" id="ARBA00022927"/>
    </source>
</evidence>
<gene>
    <name evidence="9" type="primary">tatB</name>
    <name evidence="12" type="synonym">tatB1</name>
    <name evidence="12" type="ordered locus">CPS_0164</name>
</gene>
<dbReference type="NCBIfam" id="TIGR01410">
    <property type="entry name" value="tatB"/>
    <property type="match status" value="1"/>
</dbReference>
<keyword evidence="3 9" id="KW-1003">Cell membrane</keyword>
<protein>
    <recommendedName>
        <fullName evidence="9">Sec-independent protein translocase protein TatB</fullName>
    </recommendedName>
</protein>
<accession>Q48AI1</accession>
<evidence type="ECO:0000256" key="6">
    <source>
        <dbReference type="ARBA" id="ARBA00022989"/>
    </source>
</evidence>
<comment type="similarity">
    <text evidence="9">Belongs to the TatB family.</text>
</comment>
<proteinExistence type="inferred from homology"/>
<dbReference type="EMBL" id="CP000083">
    <property type="protein sequence ID" value="AAZ24647.1"/>
    <property type="molecule type" value="Genomic_DNA"/>
</dbReference>
<comment type="function">
    <text evidence="9">Part of the twin-arginine translocation (Tat) system that transports large folded proteins containing a characteristic twin-arginine motif in their signal peptide across membranes. Together with TatC, TatB is part of a receptor directly interacting with Tat signal peptides. TatB may form an oligomeric binding site that transiently accommodates folded Tat precursor proteins before their translocation.</text>
</comment>
<dbReference type="PANTHER" id="PTHR33162">
    <property type="entry name" value="SEC-INDEPENDENT PROTEIN TRANSLOCASE PROTEIN TATA, CHLOROPLASTIC"/>
    <property type="match status" value="1"/>
</dbReference>
<dbReference type="InterPro" id="IPR018448">
    <property type="entry name" value="TatB"/>
</dbReference>
<dbReference type="HOGENOM" id="CLU_086034_1_0_6"/>
<dbReference type="InterPro" id="IPR003369">
    <property type="entry name" value="TatA/B/E"/>
</dbReference>